<dbReference type="Pfam" id="PF00069">
    <property type="entry name" value="Pkinase"/>
    <property type="match status" value="1"/>
</dbReference>
<dbReference type="PROSITE" id="PS50011">
    <property type="entry name" value="PROTEIN_KINASE_DOM"/>
    <property type="match status" value="1"/>
</dbReference>
<feature type="non-terminal residue" evidence="23">
    <location>
        <position position="1"/>
    </location>
</feature>
<feature type="domain" description="Protein kinase" evidence="22">
    <location>
        <begin position="396"/>
        <end position="675"/>
    </location>
</feature>
<keyword evidence="8 21" id="KW-0812">Transmembrane</keyword>
<evidence type="ECO:0000256" key="11">
    <source>
        <dbReference type="ARBA" id="ARBA00022741"/>
    </source>
</evidence>
<organism evidence="23 24">
    <name type="scientific">Asparagus officinalis</name>
    <name type="common">Garden asparagus</name>
    <dbReference type="NCBI Taxonomy" id="4686"/>
    <lineage>
        <taxon>Eukaryota</taxon>
        <taxon>Viridiplantae</taxon>
        <taxon>Streptophyta</taxon>
        <taxon>Embryophyta</taxon>
        <taxon>Tracheophyta</taxon>
        <taxon>Spermatophyta</taxon>
        <taxon>Magnoliopsida</taxon>
        <taxon>Liliopsida</taxon>
        <taxon>Asparagales</taxon>
        <taxon>Asparagaceae</taxon>
        <taxon>Asparagoideae</taxon>
        <taxon>Asparagus</taxon>
    </lineage>
</organism>
<keyword evidence="15 21" id="KW-0472">Membrane</keyword>
<dbReference type="GO" id="GO:0030246">
    <property type="term" value="F:carbohydrate binding"/>
    <property type="evidence" value="ECO:0007669"/>
    <property type="project" value="UniProtKB-KW"/>
</dbReference>
<keyword evidence="5" id="KW-1003">Cell membrane</keyword>
<name>A0A5P1E8T0_ASPOF</name>
<dbReference type="PROSITE" id="PS00107">
    <property type="entry name" value="PROTEIN_KINASE_ATP"/>
    <property type="match status" value="1"/>
</dbReference>
<comment type="catalytic activity">
    <reaction evidence="18">
        <text>L-threonyl-[protein] + ATP = O-phospho-L-threonyl-[protein] + ADP + H(+)</text>
        <dbReference type="Rhea" id="RHEA:46608"/>
        <dbReference type="Rhea" id="RHEA-COMP:11060"/>
        <dbReference type="Rhea" id="RHEA-COMP:11605"/>
        <dbReference type="ChEBI" id="CHEBI:15378"/>
        <dbReference type="ChEBI" id="CHEBI:30013"/>
        <dbReference type="ChEBI" id="CHEBI:30616"/>
        <dbReference type="ChEBI" id="CHEBI:61977"/>
        <dbReference type="ChEBI" id="CHEBI:456216"/>
        <dbReference type="EC" id="2.7.11.1"/>
    </reaction>
</comment>
<accession>A0A5P1E8T0</accession>
<evidence type="ECO:0000256" key="5">
    <source>
        <dbReference type="ARBA" id="ARBA00022475"/>
    </source>
</evidence>
<dbReference type="InterPro" id="IPR013320">
    <property type="entry name" value="ConA-like_dom_sf"/>
</dbReference>
<evidence type="ECO:0000256" key="18">
    <source>
        <dbReference type="ARBA" id="ARBA00047899"/>
    </source>
</evidence>
<evidence type="ECO:0000256" key="3">
    <source>
        <dbReference type="ARBA" id="ARBA00010217"/>
    </source>
</evidence>
<dbReference type="FunFam" id="3.30.200.20:FF:000112">
    <property type="entry name" value="Lectin-domain containing receptor kinase A4.3"/>
    <property type="match status" value="1"/>
</dbReference>
<proteinExistence type="inferred from homology"/>
<dbReference type="Gene3D" id="2.60.120.200">
    <property type="match status" value="1"/>
</dbReference>
<dbReference type="InterPro" id="IPR019825">
    <property type="entry name" value="Lectin_legB_Mn/Ca_BS"/>
</dbReference>
<evidence type="ECO:0000256" key="7">
    <source>
        <dbReference type="ARBA" id="ARBA00022679"/>
    </source>
</evidence>
<dbReference type="AlphaFoldDB" id="A0A5P1E8T0"/>
<dbReference type="GO" id="GO:0005524">
    <property type="term" value="F:ATP binding"/>
    <property type="evidence" value="ECO:0007669"/>
    <property type="project" value="UniProtKB-UniRule"/>
</dbReference>
<dbReference type="Gene3D" id="3.30.200.20">
    <property type="entry name" value="Phosphorylase Kinase, domain 1"/>
    <property type="match status" value="1"/>
</dbReference>
<keyword evidence="11 20" id="KW-0547">Nucleotide-binding</keyword>
<comment type="similarity">
    <text evidence="2">In the N-terminal section; belongs to the leguminous lectin family.</text>
</comment>
<evidence type="ECO:0000256" key="12">
    <source>
        <dbReference type="ARBA" id="ARBA00022777"/>
    </source>
</evidence>
<dbReference type="Gene3D" id="1.10.510.10">
    <property type="entry name" value="Transferase(Phosphotransferase) domain 1"/>
    <property type="match status" value="1"/>
</dbReference>
<dbReference type="Proteomes" id="UP000243459">
    <property type="component" value="Chromosome 7"/>
</dbReference>
<dbReference type="FunFam" id="1.10.510.10:FF:000108">
    <property type="entry name" value="L-type lectin-domain containing receptor kinase S.4"/>
    <property type="match status" value="1"/>
</dbReference>
<dbReference type="OMA" id="HEGWEQE"/>
<feature type="binding site" evidence="20">
    <location>
        <position position="425"/>
    </location>
    <ligand>
        <name>ATP</name>
        <dbReference type="ChEBI" id="CHEBI:30616"/>
    </ligand>
</feature>
<dbReference type="SUPFAM" id="SSF49899">
    <property type="entry name" value="Concanavalin A-like lectins/glucanases"/>
    <property type="match status" value="1"/>
</dbReference>
<dbReference type="PROSITE" id="PS00307">
    <property type="entry name" value="LECTIN_LEGUME_BETA"/>
    <property type="match status" value="1"/>
</dbReference>
<comment type="catalytic activity">
    <reaction evidence="19">
        <text>L-seryl-[protein] + ATP = O-phospho-L-seryl-[protein] + ADP + H(+)</text>
        <dbReference type="Rhea" id="RHEA:17989"/>
        <dbReference type="Rhea" id="RHEA-COMP:9863"/>
        <dbReference type="Rhea" id="RHEA-COMP:11604"/>
        <dbReference type="ChEBI" id="CHEBI:15378"/>
        <dbReference type="ChEBI" id="CHEBI:29999"/>
        <dbReference type="ChEBI" id="CHEBI:30616"/>
        <dbReference type="ChEBI" id="CHEBI:83421"/>
        <dbReference type="ChEBI" id="CHEBI:456216"/>
        <dbReference type="EC" id="2.7.11.1"/>
    </reaction>
</comment>
<keyword evidence="9" id="KW-0732">Signal</keyword>
<evidence type="ECO:0000313" key="24">
    <source>
        <dbReference type="Proteomes" id="UP000243459"/>
    </source>
</evidence>
<keyword evidence="14 21" id="KW-1133">Transmembrane helix</keyword>
<sequence length="716" mass="78957">FTFGEGTWSNGKVLARNGAQQRFQLWRRLIALMEMSSQNLIQLDPLSQDLVPGPIVHVLNLNRATVVPSTSDGSFLYHGFHGSGLRLDGNSVIEQNGILRLTNLTKEAIGHAFFPIPFSFINSSSGNPLSFSTSFVFAIVPQYQDVSAHGLAFVISPSKEIVGAGPSQYLGLFNLTSNGNSSNHIVAVELDTVQTFDYNDINDNHVGIDINSLHSIDSAPVSFVSDSDGGLRNLSLISGEPMKLWVDYDGEAMRLDVTLSPIDVSKPRSPLLSSTANLSSVLLDKMYVGFSASTGAAAGSHYVLGWSFSLNGKAQELDVSKLPSLPNTDEVIEKEPRILTTVLPIAASVVLAVIIVYILIVLFKKKKFSEQQEDWEVEYGPHRFCYKDLHKATKGFRDENLLGAGGFGGVFKGVLPKSNVEVAVKRISEGSRQGMKEFVAEIASMGRVRHRNLVQLLGYGRHHSELLLVYDFMPNGSLDKYLFNRPEVMLNWNQRFTIIKGIAAGLRYLHEEWEQVILHRDIKASNVLLDREFNGKLGDFGLARLHNHGSNPETTHIVGTLGYLAPELARTGKATTNSDVYAFGAFLLEVACGRRPVELKTSGLELILVDWVLDLLKKRSIIEARDRRLGDEFVTEEVELVLKLGLVCSHPMPTARPGMRQIVQFLEREAELPELSEDDFQLFDSIARKINASDECTGSSMCSLSVSDTIFSGEGR</sequence>
<keyword evidence="24" id="KW-1185">Reference proteome</keyword>
<evidence type="ECO:0000256" key="20">
    <source>
        <dbReference type="PROSITE-ProRule" id="PRU10141"/>
    </source>
</evidence>
<evidence type="ECO:0000256" key="8">
    <source>
        <dbReference type="ARBA" id="ARBA00022692"/>
    </source>
</evidence>
<evidence type="ECO:0000259" key="22">
    <source>
        <dbReference type="PROSITE" id="PS50011"/>
    </source>
</evidence>
<keyword evidence="7" id="KW-0808">Transferase</keyword>
<evidence type="ECO:0000256" key="1">
    <source>
        <dbReference type="ARBA" id="ARBA00004251"/>
    </source>
</evidence>
<dbReference type="Gramene" id="ONK62143">
    <property type="protein sequence ID" value="ONK62143"/>
    <property type="gene ID" value="A4U43_C07F790"/>
</dbReference>
<evidence type="ECO:0000256" key="4">
    <source>
        <dbReference type="ARBA" id="ARBA00012513"/>
    </source>
</evidence>
<feature type="transmembrane region" description="Helical" evidence="21">
    <location>
        <begin position="342"/>
        <end position="363"/>
    </location>
</feature>
<evidence type="ECO:0000256" key="6">
    <source>
        <dbReference type="ARBA" id="ARBA00022527"/>
    </source>
</evidence>
<evidence type="ECO:0000256" key="2">
    <source>
        <dbReference type="ARBA" id="ARBA00008536"/>
    </source>
</evidence>
<dbReference type="Pfam" id="PF00139">
    <property type="entry name" value="Lectin_legB"/>
    <property type="match status" value="1"/>
</dbReference>
<dbReference type="CDD" id="cd06899">
    <property type="entry name" value="lectin_legume_LecRK_Arcelin_ConA"/>
    <property type="match status" value="1"/>
</dbReference>
<dbReference type="EC" id="2.7.11.1" evidence="4"/>
<dbReference type="InterPro" id="IPR001220">
    <property type="entry name" value="Legume_lectin_dom"/>
</dbReference>
<dbReference type="InterPro" id="IPR000719">
    <property type="entry name" value="Prot_kinase_dom"/>
</dbReference>
<dbReference type="InterPro" id="IPR008271">
    <property type="entry name" value="Ser/Thr_kinase_AS"/>
</dbReference>
<dbReference type="InterPro" id="IPR050528">
    <property type="entry name" value="L-type_Lectin-RKs"/>
</dbReference>
<protein>
    <recommendedName>
        <fullName evidence="4">non-specific serine/threonine protein kinase</fullName>
        <ecNumber evidence="4">2.7.11.1</ecNumber>
    </recommendedName>
</protein>
<comment type="subcellular location">
    <subcellularLocation>
        <location evidence="1">Cell membrane</location>
        <topology evidence="1">Single-pass type I membrane protein</topology>
    </subcellularLocation>
</comment>
<comment type="similarity">
    <text evidence="3">In the C-terminal section; belongs to the protein kinase superfamily. Ser/Thr protein kinase family.</text>
</comment>
<dbReference type="PROSITE" id="PS00108">
    <property type="entry name" value="PROTEIN_KINASE_ST"/>
    <property type="match status" value="1"/>
</dbReference>
<dbReference type="GO" id="GO:0005886">
    <property type="term" value="C:plasma membrane"/>
    <property type="evidence" value="ECO:0007669"/>
    <property type="project" value="UniProtKB-SubCell"/>
</dbReference>
<keyword evidence="10" id="KW-0430">Lectin</keyword>
<evidence type="ECO:0000256" key="10">
    <source>
        <dbReference type="ARBA" id="ARBA00022734"/>
    </source>
</evidence>
<evidence type="ECO:0000256" key="19">
    <source>
        <dbReference type="ARBA" id="ARBA00048679"/>
    </source>
</evidence>
<dbReference type="CDD" id="cd14066">
    <property type="entry name" value="STKc_IRAK"/>
    <property type="match status" value="1"/>
</dbReference>
<evidence type="ECO:0000256" key="14">
    <source>
        <dbReference type="ARBA" id="ARBA00022989"/>
    </source>
</evidence>
<gene>
    <name evidence="23" type="ORF">A4U43_C07F790</name>
</gene>
<evidence type="ECO:0000256" key="15">
    <source>
        <dbReference type="ARBA" id="ARBA00023136"/>
    </source>
</evidence>
<reference evidence="24" key="1">
    <citation type="journal article" date="2017" name="Nat. Commun.">
        <title>The asparagus genome sheds light on the origin and evolution of a young Y chromosome.</title>
        <authorList>
            <person name="Harkess A."/>
            <person name="Zhou J."/>
            <person name="Xu C."/>
            <person name="Bowers J.E."/>
            <person name="Van der Hulst R."/>
            <person name="Ayyampalayam S."/>
            <person name="Mercati F."/>
            <person name="Riccardi P."/>
            <person name="McKain M.R."/>
            <person name="Kakrana A."/>
            <person name="Tang H."/>
            <person name="Ray J."/>
            <person name="Groenendijk J."/>
            <person name="Arikit S."/>
            <person name="Mathioni S.M."/>
            <person name="Nakano M."/>
            <person name="Shan H."/>
            <person name="Telgmann-Rauber A."/>
            <person name="Kanno A."/>
            <person name="Yue Z."/>
            <person name="Chen H."/>
            <person name="Li W."/>
            <person name="Chen Y."/>
            <person name="Xu X."/>
            <person name="Zhang Y."/>
            <person name="Luo S."/>
            <person name="Chen H."/>
            <person name="Gao J."/>
            <person name="Mao Z."/>
            <person name="Pires J.C."/>
            <person name="Luo M."/>
            <person name="Kudrna D."/>
            <person name="Wing R.A."/>
            <person name="Meyers B.C."/>
            <person name="Yi K."/>
            <person name="Kong H."/>
            <person name="Lavrijsen P."/>
            <person name="Sunseri F."/>
            <person name="Falavigna A."/>
            <person name="Ye Y."/>
            <person name="Leebens-Mack J.H."/>
            <person name="Chen G."/>
        </authorList>
    </citation>
    <scope>NUCLEOTIDE SEQUENCE [LARGE SCALE GENOMIC DNA]</scope>
    <source>
        <strain evidence="24">cv. DH0086</strain>
    </source>
</reference>
<dbReference type="SMART" id="SM00220">
    <property type="entry name" value="S_TKc"/>
    <property type="match status" value="1"/>
</dbReference>
<dbReference type="SUPFAM" id="SSF56112">
    <property type="entry name" value="Protein kinase-like (PK-like)"/>
    <property type="match status" value="1"/>
</dbReference>
<dbReference type="FunFam" id="2.60.120.200:FF:000051">
    <property type="entry name" value="L-type lectin-domain containing receptor kinase V.9"/>
    <property type="match status" value="1"/>
</dbReference>
<dbReference type="EMBL" id="CM007387">
    <property type="protein sequence ID" value="ONK62143.1"/>
    <property type="molecule type" value="Genomic_DNA"/>
</dbReference>
<keyword evidence="12" id="KW-0418">Kinase</keyword>
<dbReference type="PANTHER" id="PTHR27007">
    <property type="match status" value="1"/>
</dbReference>
<keyword evidence="13 20" id="KW-0067">ATP-binding</keyword>
<evidence type="ECO:0000256" key="13">
    <source>
        <dbReference type="ARBA" id="ARBA00022840"/>
    </source>
</evidence>
<evidence type="ECO:0000256" key="17">
    <source>
        <dbReference type="ARBA" id="ARBA00023180"/>
    </source>
</evidence>
<keyword evidence="16" id="KW-0675">Receptor</keyword>
<evidence type="ECO:0000256" key="16">
    <source>
        <dbReference type="ARBA" id="ARBA00023170"/>
    </source>
</evidence>
<evidence type="ECO:0000256" key="21">
    <source>
        <dbReference type="SAM" id="Phobius"/>
    </source>
</evidence>
<evidence type="ECO:0000256" key="9">
    <source>
        <dbReference type="ARBA" id="ARBA00022729"/>
    </source>
</evidence>
<dbReference type="InterPro" id="IPR011009">
    <property type="entry name" value="Kinase-like_dom_sf"/>
</dbReference>
<dbReference type="GO" id="GO:0004674">
    <property type="term" value="F:protein serine/threonine kinase activity"/>
    <property type="evidence" value="ECO:0007669"/>
    <property type="project" value="UniProtKB-KW"/>
</dbReference>
<dbReference type="InterPro" id="IPR017441">
    <property type="entry name" value="Protein_kinase_ATP_BS"/>
</dbReference>
<evidence type="ECO:0000313" key="23">
    <source>
        <dbReference type="EMBL" id="ONK62143.1"/>
    </source>
</evidence>
<keyword evidence="6" id="KW-0723">Serine/threonine-protein kinase</keyword>
<keyword evidence="17" id="KW-0325">Glycoprotein</keyword>